<sequence>MGHYLQYDYVHRDLDRSVSAIGGHYRFCKEGRLSFRGRQVLYLCGYALFDTTCCGSGGCGYALVQGVVINWKYKKDPDGFSISRMEEIGEPDSRKEIQRLIQAKEKVQQVRFRAWL</sequence>
<proteinExistence type="predicted"/>
<evidence type="ECO:0000313" key="1">
    <source>
        <dbReference type="EMBL" id="BBO69812.1"/>
    </source>
</evidence>
<dbReference type="AlphaFoldDB" id="A0A5K7YJF2"/>
<dbReference type="Proteomes" id="UP000427906">
    <property type="component" value="Chromosome"/>
</dbReference>
<keyword evidence="2" id="KW-1185">Reference proteome</keyword>
<name>A0A5K7YJF2_9BACT</name>
<dbReference type="EMBL" id="AP021874">
    <property type="protein sequence ID" value="BBO69812.1"/>
    <property type="molecule type" value="Genomic_DNA"/>
</dbReference>
<reference evidence="1 2" key="1">
    <citation type="submission" date="2019-11" db="EMBL/GenBank/DDBJ databases">
        <title>Comparative genomics of hydrocarbon-degrading Desulfosarcina strains.</title>
        <authorList>
            <person name="Watanabe M."/>
            <person name="Kojima H."/>
            <person name="Fukui M."/>
        </authorList>
    </citation>
    <scope>NUCLEOTIDE SEQUENCE [LARGE SCALE GENOMIC DNA]</scope>
    <source>
        <strain evidence="1 2">PL12</strain>
    </source>
</reference>
<dbReference type="OrthoDB" id="5422414at2"/>
<organism evidence="1 2">
    <name type="scientific">Desulfosarcina alkanivorans</name>
    <dbReference type="NCBI Taxonomy" id="571177"/>
    <lineage>
        <taxon>Bacteria</taxon>
        <taxon>Pseudomonadati</taxon>
        <taxon>Thermodesulfobacteriota</taxon>
        <taxon>Desulfobacteria</taxon>
        <taxon>Desulfobacterales</taxon>
        <taxon>Desulfosarcinaceae</taxon>
        <taxon>Desulfosarcina</taxon>
    </lineage>
</organism>
<accession>A0A5K7YJF2</accession>
<dbReference type="RefSeq" id="WP_155317816.1">
    <property type="nucleotide sequence ID" value="NZ_AP021874.1"/>
</dbReference>
<dbReference type="KEGG" id="dalk:DSCA_37420"/>
<evidence type="ECO:0000313" key="2">
    <source>
        <dbReference type="Proteomes" id="UP000427906"/>
    </source>
</evidence>
<protein>
    <submittedName>
        <fullName evidence="1">Uncharacterized protein</fullName>
    </submittedName>
</protein>
<gene>
    <name evidence="1" type="ORF">DSCA_37420</name>
</gene>